<name>A0A179GA13_PURLI</name>
<dbReference type="AlphaFoldDB" id="A0A179GA13"/>
<dbReference type="Proteomes" id="UP000078240">
    <property type="component" value="Unassembled WGS sequence"/>
</dbReference>
<protein>
    <submittedName>
        <fullName evidence="2">Uncharacterized protein</fullName>
    </submittedName>
</protein>
<evidence type="ECO:0000313" key="3">
    <source>
        <dbReference type="Proteomes" id="UP000078240"/>
    </source>
</evidence>
<comment type="caution">
    <text evidence="2">The sequence shown here is derived from an EMBL/GenBank/DDBJ whole genome shotgun (WGS) entry which is preliminary data.</text>
</comment>
<evidence type="ECO:0000313" key="2">
    <source>
        <dbReference type="EMBL" id="OAQ74644.1"/>
    </source>
</evidence>
<reference evidence="2 3" key="1">
    <citation type="submission" date="2016-01" db="EMBL/GenBank/DDBJ databases">
        <title>Biosynthesis of antibiotic leucinostatins and their inhibition on Phytophthora in bio-control Purpureocillium lilacinum.</title>
        <authorList>
            <person name="Wang G."/>
            <person name="Liu Z."/>
            <person name="Lin R."/>
            <person name="Li E."/>
            <person name="Mao Z."/>
            <person name="Ling J."/>
            <person name="Yin W."/>
            <person name="Xie B."/>
        </authorList>
    </citation>
    <scope>NUCLEOTIDE SEQUENCE [LARGE SCALE GENOMIC DNA]</scope>
    <source>
        <strain evidence="2">PLBJ-1</strain>
    </source>
</reference>
<feature type="compositionally biased region" description="Basic and acidic residues" evidence="1">
    <location>
        <begin position="16"/>
        <end position="30"/>
    </location>
</feature>
<gene>
    <name evidence="2" type="ORF">VFPBJ_09939</name>
</gene>
<feature type="region of interest" description="Disordered" evidence="1">
    <location>
        <begin position="1"/>
        <end position="30"/>
    </location>
</feature>
<sequence>MSIRTGGRNESARCGQTERERGRPRAREARVRVHPNSLYFFPLVLPPPSLQRSHVLKPPSKTLPPILVPVRIKRGNIWVCFWNCRRALHTAILPNALCRAEESSAADSW</sequence>
<accession>A0A179GA13</accession>
<evidence type="ECO:0000256" key="1">
    <source>
        <dbReference type="SAM" id="MobiDB-lite"/>
    </source>
</evidence>
<organism evidence="2 3">
    <name type="scientific">Purpureocillium lilacinum</name>
    <name type="common">Paecilomyces lilacinus</name>
    <dbReference type="NCBI Taxonomy" id="33203"/>
    <lineage>
        <taxon>Eukaryota</taxon>
        <taxon>Fungi</taxon>
        <taxon>Dikarya</taxon>
        <taxon>Ascomycota</taxon>
        <taxon>Pezizomycotina</taxon>
        <taxon>Sordariomycetes</taxon>
        <taxon>Hypocreomycetidae</taxon>
        <taxon>Hypocreales</taxon>
        <taxon>Ophiocordycipitaceae</taxon>
        <taxon>Purpureocillium</taxon>
    </lineage>
</organism>
<dbReference type="EMBL" id="LSBH01000009">
    <property type="protein sequence ID" value="OAQ74644.1"/>
    <property type="molecule type" value="Genomic_DNA"/>
</dbReference>
<proteinExistence type="predicted"/>